<reference evidence="2" key="1">
    <citation type="submission" date="2020-11" db="EMBL/GenBank/DDBJ databases">
        <authorList>
            <consortium name="DOE Joint Genome Institute"/>
            <person name="Ahrendt S."/>
            <person name="Riley R."/>
            <person name="Andreopoulos W."/>
            <person name="Labutti K."/>
            <person name="Pangilinan J."/>
            <person name="Ruiz-Duenas F.J."/>
            <person name="Barrasa J.M."/>
            <person name="Sanchez-Garcia M."/>
            <person name="Camarero S."/>
            <person name="Miyauchi S."/>
            <person name="Serrano A."/>
            <person name="Linde D."/>
            <person name="Babiker R."/>
            <person name="Drula E."/>
            <person name="Ayuso-Fernandez I."/>
            <person name="Pacheco R."/>
            <person name="Padilla G."/>
            <person name="Ferreira P."/>
            <person name="Barriuso J."/>
            <person name="Kellner H."/>
            <person name="Castanera R."/>
            <person name="Alfaro M."/>
            <person name="Ramirez L."/>
            <person name="Pisabarro A.G."/>
            <person name="Kuo A."/>
            <person name="Tritt A."/>
            <person name="Lipzen A."/>
            <person name="He G."/>
            <person name="Yan M."/>
            <person name="Ng V."/>
            <person name="Cullen D."/>
            <person name="Martin F."/>
            <person name="Rosso M.-N."/>
            <person name="Henrissat B."/>
            <person name="Hibbett D."/>
            <person name="Martinez A.T."/>
            <person name="Grigoriev I.V."/>
        </authorList>
    </citation>
    <scope>NUCLEOTIDE SEQUENCE</scope>
    <source>
        <strain evidence="2">AH 40177</strain>
    </source>
</reference>
<evidence type="ECO:0000259" key="1">
    <source>
        <dbReference type="Pfam" id="PF12697"/>
    </source>
</evidence>
<dbReference type="PRINTS" id="PR00412">
    <property type="entry name" value="EPOXHYDRLASE"/>
</dbReference>
<dbReference type="AlphaFoldDB" id="A0A9P5UCY5"/>
<dbReference type="EMBL" id="JADNRY010000009">
    <property type="protein sequence ID" value="KAF9075645.1"/>
    <property type="molecule type" value="Genomic_DNA"/>
</dbReference>
<keyword evidence="2" id="KW-0378">Hydrolase</keyword>
<evidence type="ECO:0000313" key="2">
    <source>
        <dbReference type="EMBL" id="KAF9075645.1"/>
    </source>
</evidence>
<dbReference type="InterPro" id="IPR029058">
    <property type="entry name" value="AB_hydrolase_fold"/>
</dbReference>
<dbReference type="PANTHER" id="PTHR43798">
    <property type="entry name" value="MONOACYLGLYCEROL LIPASE"/>
    <property type="match status" value="1"/>
</dbReference>
<comment type="caution">
    <text evidence="2">The sequence shown here is derived from an EMBL/GenBank/DDBJ whole genome shotgun (WGS) entry which is preliminary data.</text>
</comment>
<dbReference type="Gene3D" id="3.40.50.1820">
    <property type="entry name" value="alpha/beta hydrolase"/>
    <property type="match status" value="1"/>
</dbReference>
<name>A0A9P5UCY5_9AGAR</name>
<keyword evidence="3" id="KW-1185">Reference proteome</keyword>
<sequence>MQSQTSYTLSEEVTISVREIGEPTSTYPTLIFLHFWGGSSLTFQSLIHQLTQSNHGVHALAPDFRGCGNSTGPSRLGSYTIPDLASDITALIQRVQISPLGYILVGHSMGGKVAQFIASRLPDTLKLRGLFLIAPAPLGKLELDQEAKEQQQHAYDSPESAEFVFRNILLSADTTVSSETLESLGNDAVRTSDFVKRAWPTYGMAEDYSEMYNSLKVPVKIAVGTDDRIETLVRVRSEVYEKLSQVEEADFIVLPGVGHLSIIEAPEPLAKELQAFMGGF</sequence>
<dbReference type="GO" id="GO:0016787">
    <property type="term" value="F:hydrolase activity"/>
    <property type="evidence" value="ECO:0007669"/>
    <property type="project" value="UniProtKB-KW"/>
</dbReference>
<accession>A0A9P5UCY5</accession>
<protein>
    <submittedName>
        <fullName evidence="2">Alpha/Beta hydrolase protein</fullName>
    </submittedName>
</protein>
<organism evidence="2 3">
    <name type="scientific">Rhodocollybia butyracea</name>
    <dbReference type="NCBI Taxonomy" id="206335"/>
    <lineage>
        <taxon>Eukaryota</taxon>
        <taxon>Fungi</taxon>
        <taxon>Dikarya</taxon>
        <taxon>Basidiomycota</taxon>
        <taxon>Agaricomycotina</taxon>
        <taxon>Agaricomycetes</taxon>
        <taxon>Agaricomycetidae</taxon>
        <taxon>Agaricales</taxon>
        <taxon>Marasmiineae</taxon>
        <taxon>Omphalotaceae</taxon>
        <taxon>Rhodocollybia</taxon>
    </lineage>
</organism>
<proteinExistence type="predicted"/>
<dbReference type="InterPro" id="IPR000073">
    <property type="entry name" value="AB_hydrolase_1"/>
</dbReference>
<feature type="domain" description="AB hydrolase-1" evidence="1">
    <location>
        <begin position="30"/>
        <end position="271"/>
    </location>
</feature>
<dbReference type="Proteomes" id="UP000772434">
    <property type="component" value="Unassembled WGS sequence"/>
</dbReference>
<evidence type="ECO:0000313" key="3">
    <source>
        <dbReference type="Proteomes" id="UP000772434"/>
    </source>
</evidence>
<dbReference type="InterPro" id="IPR050266">
    <property type="entry name" value="AB_hydrolase_sf"/>
</dbReference>
<dbReference type="SUPFAM" id="SSF53474">
    <property type="entry name" value="alpha/beta-Hydrolases"/>
    <property type="match status" value="1"/>
</dbReference>
<dbReference type="GO" id="GO:0016020">
    <property type="term" value="C:membrane"/>
    <property type="evidence" value="ECO:0007669"/>
    <property type="project" value="TreeGrafter"/>
</dbReference>
<dbReference type="OrthoDB" id="2498029at2759"/>
<dbReference type="Pfam" id="PF12697">
    <property type="entry name" value="Abhydrolase_6"/>
    <property type="match status" value="1"/>
</dbReference>
<dbReference type="PANTHER" id="PTHR43798:SF33">
    <property type="entry name" value="HYDROLASE, PUTATIVE (AFU_ORTHOLOGUE AFUA_2G14860)-RELATED"/>
    <property type="match status" value="1"/>
</dbReference>
<gene>
    <name evidence="2" type="ORF">BDP27DRAFT_1315410</name>
</gene>
<dbReference type="InterPro" id="IPR000639">
    <property type="entry name" value="Epox_hydrolase-like"/>
</dbReference>